<feature type="compositionally biased region" description="Basic and acidic residues" evidence="1">
    <location>
        <begin position="156"/>
        <end position="166"/>
    </location>
</feature>
<evidence type="ECO:0000256" key="1">
    <source>
        <dbReference type="SAM" id="MobiDB-lite"/>
    </source>
</evidence>
<feature type="region of interest" description="Disordered" evidence="1">
    <location>
        <begin position="120"/>
        <end position="166"/>
    </location>
</feature>
<evidence type="ECO:0000313" key="4">
    <source>
        <dbReference type="Proteomes" id="UP000815325"/>
    </source>
</evidence>
<name>A0ABQ7G5J0_DUNSA</name>
<feature type="domain" description="Chromo" evidence="2">
    <location>
        <begin position="203"/>
        <end position="260"/>
    </location>
</feature>
<dbReference type="InterPro" id="IPR000953">
    <property type="entry name" value="Chromo/chromo_shadow_dom"/>
</dbReference>
<dbReference type="SUPFAM" id="SSF54160">
    <property type="entry name" value="Chromo domain-like"/>
    <property type="match status" value="1"/>
</dbReference>
<keyword evidence="4" id="KW-1185">Reference proteome</keyword>
<evidence type="ECO:0000313" key="3">
    <source>
        <dbReference type="EMBL" id="KAF5829826.1"/>
    </source>
</evidence>
<reference evidence="3" key="1">
    <citation type="submission" date="2017-08" db="EMBL/GenBank/DDBJ databases">
        <authorList>
            <person name="Polle J.E."/>
            <person name="Barry K."/>
            <person name="Cushman J."/>
            <person name="Schmutz J."/>
            <person name="Tran D."/>
            <person name="Hathwaick L.T."/>
            <person name="Yim W.C."/>
            <person name="Jenkins J."/>
            <person name="Mckie-Krisberg Z.M."/>
            <person name="Prochnik S."/>
            <person name="Lindquist E."/>
            <person name="Dockter R.B."/>
            <person name="Adam C."/>
            <person name="Molina H."/>
            <person name="Bunkerborg J."/>
            <person name="Jin E."/>
            <person name="Buchheim M."/>
            <person name="Magnuson J."/>
        </authorList>
    </citation>
    <scope>NUCLEOTIDE SEQUENCE</scope>
    <source>
        <strain evidence="3">CCAP 19/18</strain>
    </source>
</reference>
<protein>
    <recommendedName>
        <fullName evidence="2">Chromo domain-containing protein</fullName>
    </recommendedName>
</protein>
<dbReference type="EMBL" id="MU070110">
    <property type="protein sequence ID" value="KAF5829826.1"/>
    <property type="molecule type" value="Genomic_DNA"/>
</dbReference>
<dbReference type="PROSITE" id="PS50013">
    <property type="entry name" value="CHROMO_2"/>
    <property type="match status" value="1"/>
</dbReference>
<sequence length="276" mass="29818">MPAHTCHDACTQVPHRQVPLRLRLCQGKAHVLTQRMCQCAAPDTCTRLHAGASPLNAPEVVLAPGKVLLLTPTQTVQHMMRASPPSPPDIAPVPGKNAAADAVTQSPAAAAVQMGPATTLGAQGPAAKADNSGNSSKALGAKRGKAKAGTQADGGEDGKEQIAKDGEEWVSSWTGKVYPRSVCYRPGDKLIQELTMDDLVGDYEVERIVDEFVTNKSKWYLIKYKGYELRLGNGENDKGDWELQKNVKGTEAFRQWQRSKPAYFFQLVGDQAKPSK</sequence>
<comment type="caution">
    <text evidence="3">The sequence shown here is derived from an EMBL/GenBank/DDBJ whole genome shotgun (WGS) entry which is preliminary data.</text>
</comment>
<organism evidence="3 4">
    <name type="scientific">Dunaliella salina</name>
    <name type="common">Green alga</name>
    <name type="synonym">Protococcus salinus</name>
    <dbReference type="NCBI Taxonomy" id="3046"/>
    <lineage>
        <taxon>Eukaryota</taxon>
        <taxon>Viridiplantae</taxon>
        <taxon>Chlorophyta</taxon>
        <taxon>core chlorophytes</taxon>
        <taxon>Chlorophyceae</taxon>
        <taxon>CS clade</taxon>
        <taxon>Chlamydomonadales</taxon>
        <taxon>Dunaliellaceae</taxon>
        <taxon>Dunaliella</taxon>
    </lineage>
</organism>
<dbReference type="CDD" id="cd00024">
    <property type="entry name" value="CD_CSD"/>
    <property type="match status" value="1"/>
</dbReference>
<evidence type="ECO:0000259" key="2">
    <source>
        <dbReference type="PROSITE" id="PS50013"/>
    </source>
</evidence>
<dbReference type="InterPro" id="IPR016197">
    <property type="entry name" value="Chromo-like_dom_sf"/>
</dbReference>
<accession>A0ABQ7G5J0</accession>
<proteinExistence type="predicted"/>
<dbReference type="Proteomes" id="UP000815325">
    <property type="component" value="Unassembled WGS sequence"/>
</dbReference>
<gene>
    <name evidence="3" type="ORF">DUNSADRAFT_15444</name>
</gene>
<dbReference type="Gene3D" id="2.40.50.40">
    <property type="match status" value="1"/>
</dbReference>